<accession>A0ABX2LYF1</accession>
<comment type="caution">
    <text evidence="2">The sequence shown here is derived from an EMBL/GenBank/DDBJ whole genome shotgun (WGS) entry which is preliminary data.</text>
</comment>
<keyword evidence="3" id="KW-1185">Reference proteome</keyword>
<sequence>MKKNLKELITAYQRSTYSAVELMIQSGIKIPTSANAWANTDIPSEGKLNGEIAYYKHGAGCEVELPTGTVDFDFGEMGEIDGFDEWKLKKYIQPLLPAFEFDSMEDVELCFEKAVKVGSIVSTKRGLYYVAGEKRRLAIQIPVEFPNDTLPHRDQDEILTLRVHTFGVAELMYKNHEKLAIKWRANQHLSKNELANLRHYFIAWIGFLAVTCEGFRSQGIRKSLENNRPEKFKDLVPKYKAIERLLKPHQDDLREFRNNVFHLRTDILAILRFAIDEGEQLQWAEEIHSALADFFREYGAMCEVHYLMNERWKESQISQKRTRRKSTT</sequence>
<dbReference type="InterPro" id="IPR054191">
    <property type="entry name" value="DUF6896"/>
</dbReference>
<organism evidence="2 3">
    <name type="scientific">Herbaspirillum robiniae</name>
    <dbReference type="NCBI Taxonomy" id="2014887"/>
    <lineage>
        <taxon>Bacteria</taxon>
        <taxon>Pseudomonadati</taxon>
        <taxon>Pseudomonadota</taxon>
        <taxon>Betaproteobacteria</taxon>
        <taxon>Burkholderiales</taxon>
        <taxon>Oxalobacteraceae</taxon>
        <taxon>Herbaspirillum</taxon>
    </lineage>
</organism>
<name>A0ABX2LYF1_9BURK</name>
<dbReference type="RefSeq" id="WP_175354787.1">
    <property type="nucleotide sequence ID" value="NZ_JABFMT010000023.1"/>
</dbReference>
<feature type="domain" description="DUF6896" evidence="1">
    <location>
        <begin position="6"/>
        <end position="129"/>
    </location>
</feature>
<evidence type="ECO:0000313" key="2">
    <source>
        <dbReference type="EMBL" id="NUU03514.1"/>
    </source>
</evidence>
<evidence type="ECO:0000313" key="3">
    <source>
        <dbReference type="Proteomes" id="UP000536746"/>
    </source>
</evidence>
<protein>
    <recommendedName>
        <fullName evidence="1">DUF6896 domain-containing protein</fullName>
    </recommendedName>
</protein>
<dbReference type="EMBL" id="JABFMT010000023">
    <property type="protein sequence ID" value="NUU03514.1"/>
    <property type="molecule type" value="Genomic_DNA"/>
</dbReference>
<proteinExistence type="predicted"/>
<dbReference type="Proteomes" id="UP000536746">
    <property type="component" value="Unassembled WGS sequence"/>
</dbReference>
<evidence type="ECO:0000259" key="1">
    <source>
        <dbReference type="Pfam" id="PF21837"/>
    </source>
</evidence>
<dbReference type="Pfam" id="PF21837">
    <property type="entry name" value="DUF6896"/>
    <property type="match status" value="1"/>
</dbReference>
<reference evidence="2 3" key="1">
    <citation type="journal article" date="2020" name="Front. Plant Sci.">
        <title>Isolation of Rhizosphere Bacteria That Improve Quality and Water Stress Tolerance in Greenhouse Ornamentals.</title>
        <authorList>
            <person name="Nordstedt N.P."/>
            <person name="Jones M.L."/>
        </authorList>
    </citation>
    <scope>NUCLEOTIDE SEQUENCE [LARGE SCALE GENOMIC DNA]</scope>
    <source>
        <strain evidence="2 3">C6C2</strain>
    </source>
</reference>
<gene>
    <name evidence="2" type="ORF">HNO84_18035</name>
</gene>